<dbReference type="InterPro" id="IPR036873">
    <property type="entry name" value="Rhodanese-like_dom_sf"/>
</dbReference>
<keyword evidence="4" id="KW-1185">Reference proteome</keyword>
<evidence type="ECO:0000313" key="3">
    <source>
        <dbReference type="EMBL" id="MDL5056590.1"/>
    </source>
</evidence>
<evidence type="ECO:0000313" key="4">
    <source>
        <dbReference type="Proteomes" id="UP001230986"/>
    </source>
</evidence>
<dbReference type="Proteomes" id="UP001230986">
    <property type="component" value="Unassembled WGS sequence"/>
</dbReference>
<name>A0ABT7LX54_9CYAN</name>
<evidence type="ECO:0000259" key="2">
    <source>
        <dbReference type="PROSITE" id="PS50206"/>
    </source>
</evidence>
<feature type="domain" description="Rhodanese" evidence="2">
    <location>
        <begin position="22"/>
        <end position="71"/>
    </location>
</feature>
<evidence type="ECO:0000256" key="1">
    <source>
        <dbReference type="SAM" id="MobiDB-lite"/>
    </source>
</evidence>
<dbReference type="SUPFAM" id="SSF52821">
    <property type="entry name" value="Rhodanese/Cell cycle control phosphatase"/>
    <property type="match status" value="1"/>
</dbReference>
<dbReference type="PROSITE" id="PS50206">
    <property type="entry name" value="RHODANESE_3"/>
    <property type="match status" value="1"/>
</dbReference>
<proteinExistence type="predicted"/>
<reference evidence="3 4" key="1">
    <citation type="submission" date="2023-06" db="EMBL/GenBank/DDBJ databases">
        <title>Whole genome sequence of Oscillatoria calcuttensis NRMC-F 0142.</title>
        <authorList>
            <person name="Shakena Fathima T."/>
            <person name="Muralitharan G."/>
            <person name="Thajuddin N."/>
        </authorList>
    </citation>
    <scope>NUCLEOTIDE SEQUENCE [LARGE SCALE GENOMIC DNA]</scope>
    <source>
        <strain evidence="3 4">NRMC-F 0142</strain>
    </source>
</reference>
<dbReference type="CDD" id="cd00158">
    <property type="entry name" value="RHOD"/>
    <property type="match status" value="1"/>
</dbReference>
<accession>A0ABT7LX54</accession>
<gene>
    <name evidence="3" type="ORF">QQ055_03775</name>
</gene>
<dbReference type="EMBL" id="JASVEJ010000015">
    <property type="protein sequence ID" value="MDL5056590.1"/>
    <property type="molecule type" value="Genomic_DNA"/>
</dbReference>
<dbReference type="Gene3D" id="3.40.250.10">
    <property type="entry name" value="Rhodanese-like domain"/>
    <property type="match status" value="1"/>
</dbReference>
<dbReference type="RefSeq" id="WP_286004251.1">
    <property type="nucleotide sequence ID" value="NZ_JASVEJ010000015.1"/>
</dbReference>
<dbReference type="InterPro" id="IPR001763">
    <property type="entry name" value="Rhodanese-like_dom"/>
</dbReference>
<comment type="caution">
    <text evidence="3">The sequence shown here is derived from an EMBL/GenBank/DDBJ whole genome shotgun (WGS) entry which is preliminary data.</text>
</comment>
<protein>
    <submittedName>
        <fullName evidence="3">Rhodanese-like domain-containing protein</fullName>
    </submittedName>
</protein>
<sequence length="73" mass="8402">MPDSELRPNSLGRPPKRMHEHDRTDEIYAYCKNGQRSAQGVKMLQDAGFKKSRNIHNGIWAWASKIDPTMPVH</sequence>
<dbReference type="Pfam" id="PF00581">
    <property type="entry name" value="Rhodanese"/>
    <property type="match status" value="1"/>
</dbReference>
<organism evidence="3 4">
    <name type="scientific">Geitlerinema calcuttense NRMC-F 0142</name>
    <dbReference type="NCBI Taxonomy" id="2922238"/>
    <lineage>
        <taxon>Bacteria</taxon>
        <taxon>Bacillati</taxon>
        <taxon>Cyanobacteriota</taxon>
        <taxon>Cyanophyceae</taxon>
        <taxon>Geitlerinematales</taxon>
        <taxon>Geitlerinemataceae</taxon>
        <taxon>Geitlerinema</taxon>
    </lineage>
</organism>
<feature type="region of interest" description="Disordered" evidence="1">
    <location>
        <begin position="1"/>
        <end position="23"/>
    </location>
</feature>